<gene>
    <name evidence="8" type="ORF">F2Q68_00013354</name>
</gene>
<proteinExistence type="inferred from homology"/>
<keyword evidence="2 6" id="KW-0408">Iron</keyword>
<evidence type="ECO:0000256" key="6">
    <source>
        <dbReference type="RuleBase" id="RU003682"/>
    </source>
</evidence>
<organism evidence="8 9">
    <name type="scientific">Brassica cretica</name>
    <name type="common">Mustard</name>
    <dbReference type="NCBI Taxonomy" id="69181"/>
    <lineage>
        <taxon>Eukaryota</taxon>
        <taxon>Viridiplantae</taxon>
        <taxon>Streptophyta</taxon>
        <taxon>Embryophyta</taxon>
        <taxon>Tracheophyta</taxon>
        <taxon>Spermatophyta</taxon>
        <taxon>Magnoliopsida</taxon>
        <taxon>eudicotyledons</taxon>
        <taxon>Gunneridae</taxon>
        <taxon>Pentapetalae</taxon>
        <taxon>rosids</taxon>
        <taxon>malvids</taxon>
        <taxon>Brassicales</taxon>
        <taxon>Brassicaceae</taxon>
        <taxon>Brassiceae</taxon>
        <taxon>Brassica</taxon>
    </lineage>
</organism>
<evidence type="ECO:0000313" key="9">
    <source>
        <dbReference type="Proteomes" id="UP000712281"/>
    </source>
</evidence>
<evidence type="ECO:0000313" key="8">
    <source>
        <dbReference type="EMBL" id="KAF2558004.1"/>
    </source>
</evidence>
<dbReference type="Pfam" id="PF03171">
    <property type="entry name" value="2OG-FeII_Oxy"/>
    <property type="match status" value="2"/>
</dbReference>
<evidence type="ECO:0000256" key="4">
    <source>
        <dbReference type="ARBA" id="ARBA00074102"/>
    </source>
</evidence>
<dbReference type="FunFam" id="2.60.120.330:FF:000017">
    <property type="entry name" value="2-oxoglutarate-dependent dioxygenase DAO"/>
    <property type="match status" value="1"/>
</dbReference>
<dbReference type="InterPro" id="IPR044861">
    <property type="entry name" value="IPNS-like_FE2OG_OXY"/>
</dbReference>
<name>A0A8S9HKV5_BRACR</name>
<evidence type="ECO:0000256" key="1">
    <source>
        <dbReference type="ARBA" id="ARBA00022723"/>
    </source>
</evidence>
<comment type="function">
    <text evidence="3">2-oxoglutarate-dependent dioxygenase essential for auxin catabolism and maintenance of auxin homeostasis in reproductive organs. Catalyzes the irreversible oxidation of indole-3-acetic acid (IAA) to the biologically inactive 2-oxoindole-3-acetic acid (OxIAA).</text>
</comment>
<accession>A0A8S9HKV5</accession>
<dbReference type="EMBL" id="QGKW02001940">
    <property type="protein sequence ID" value="KAF2558004.1"/>
    <property type="molecule type" value="Genomic_DNA"/>
</dbReference>
<dbReference type="PANTHER" id="PTHR47990">
    <property type="entry name" value="2-OXOGLUTARATE (2OG) AND FE(II)-DEPENDENT OXYGENASE SUPERFAMILY PROTEIN-RELATED"/>
    <property type="match status" value="1"/>
</dbReference>
<protein>
    <recommendedName>
        <fullName evidence="4">2-oxoglutarate-dependent dioxygenase DAO</fullName>
    </recommendedName>
    <alternativeName>
        <fullName evidence="5">Protein DIOXYGENASE FOR AUXIN OXIDATION</fullName>
    </alternativeName>
</protein>
<dbReference type="Proteomes" id="UP000712281">
    <property type="component" value="Unassembled WGS sequence"/>
</dbReference>
<feature type="domain" description="Fe2OG dioxygenase" evidence="7">
    <location>
        <begin position="150"/>
        <end position="254"/>
    </location>
</feature>
<dbReference type="GO" id="GO:0046872">
    <property type="term" value="F:metal ion binding"/>
    <property type="evidence" value="ECO:0007669"/>
    <property type="project" value="UniProtKB-KW"/>
</dbReference>
<dbReference type="Gene3D" id="2.60.120.330">
    <property type="entry name" value="B-lactam Antibiotic, Isopenicillin N Synthase, Chain"/>
    <property type="match status" value="2"/>
</dbReference>
<dbReference type="InterPro" id="IPR005123">
    <property type="entry name" value="Oxoglu/Fe-dep_dioxygenase_dom"/>
</dbReference>
<comment type="caution">
    <text evidence="8">The sequence shown here is derived from an EMBL/GenBank/DDBJ whole genome shotgun (WGS) entry which is preliminary data.</text>
</comment>
<dbReference type="InterPro" id="IPR050231">
    <property type="entry name" value="Iron_ascorbate_oxido_reductase"/>
</dbReference>
<evidence type="ECO:0000259" key="7">
    <source>
        <dbReference type="PROSITE" id="PS51471"/>
    </source>
</evidence>
<evidence type="ECO:0000256" key="3">
    <source>
        <dbReference type="ARBA" id="ARBA00054658"/>
    </source>
</evidence>
<dbReference type="Pfam" id="PF14226">
    <property type="entry name" value="DIOX_N"/>
    <property type="match status" value="1"/>
</dbReference>
<dbReference type="InterPro" id="IPR026992">
    <property type="entry name" value="DIOX_N"/>
</dbReference>
<evidence type="ECO:0000256" key="5">
    <source>
        <dbReference type="ARBA" id="ARBA00076740"/>
    </source>
</evidence>
<sequence length="397" mass="44357">MADLNEVIPTIDLKGVADEKLNQQIREASERWGCFKVMNHGVSSSLLSEMKKTITNLHERPHEVKIRNTDVILASGYKPRSELNPLYESFGLFDVASPQAIKTFCDKLEASAEQREIMVKYGKAMDGLAKDLTRMLAKSYELADPDICKEWPSQFRISKYHFNPETVGKNGLITHTDPGFLTIVHGDDNVGGLEAMDHSSGTYYPINTSPNTLTVNLGDMAKIWSNGRLCNVKHRVQCKEAKMRITISTFLLIPMDEVVEPPSEFVDAEHPHSGFLTILQADENVGGLEAMDNASGKFFPISPMPNTLAIILGDMATIWSNGRLCNVKHRVQCNEATERFSIASFLLGPVTDLEPPSEFVDAEHPRLYKPISHEGIRNIRTIEKLVDGEALKLIIYE</sequence>
<dbReference type="GO" id="GO:0016491">
    <property type="term" value="F:oxidoreductase activity"/>
    <property type="evidence" value="ECO:0007669"/>
    <property type="project" value="UniProtKB-KW"/>
</dbReference>
<dbReference type="InterPro" id="IPR027443">
    <property type="entry name" value="IPNS-like_sf"/>
</dbReference>
<dbReference type="SUPFAM" id="SSF51197">
    <property type="entry name" value="Clavaminate synthase-like"/>
    <property type="match status" value="2"/>
</dbReference>
<keyword evidence="1 6" id="KW-0479">Metal-binding</keyword>
<dbReference type="PROSITE" id="PS51471">
    <property type="entry name" value="FE2OG_OXY"/>
    <property type="match status" value="1"/>
</dbReference>
<reference evidence="8" key="1">
    <citation type="submission" date="2019-12" db="EMBL/GenBank/DDBJ databases">
        <title>Genome sequencing and annotation of Brassica cretica.</title>
        <authorList>
            <person name="Studholme D.J."/>
            <person name="Sarris P.F."/>
        </authorList>
    </citation>
    <scope>NUCLEOTIDE SEQUENCE</scope>
    <source>
        <strain evidence="8">PFS-001/15</strain>
        <tissue evidence="8">Leaf</tissue>
    </source>
</reference>
<comment type="similarity">
    <text evidence="6">Belongs to the iron/ascorbate-dependent oxidoreductase family.</text>
</comment>
<dbReference type="AlphaFoldDB" id="A0A8S9HKV5"/>
<evidence type="ECO:0000256" key="2">
    <source>
        <dbReference type="ARBA" id="ARBA00023004"/>
    </source>
</evidence>
<keyword evidence="6" id="KW-0560">Oxidoreductase</keyword>